<organism evidence="3 4">
    <name type="scientific">Azohydromonas lata</name>
    <dbReference type="NCBI Taxonomy" id="45677"/>
    <lineage>
        <taxon>Bacteria</taxon>
        <taxon>Pseudomonadati</taxon>
        <taxon>Pseudomonadota</taxon>
        <taxon>Betaproteobacteria</taxon>
        <taxon>Burkholderiales</taxon>
        <taxon>Sphaerotilaceae</taxon>
        <taxon>Azohydromonas</taxon>
    </lineage>
</organism>
<dbReference type="Gene3D" id="1.10.10.880">
    <property type="entry name" value="Anti sigma-E protein RseA, N-terminal domain"/>
    <property type="match status" value="1"/>
</dbReference>
<evidence type="ECO:0000313" key="3">
    <source>
        <dbReference type="EMBL" id="MDZ5456564.1"/>
    </source>
</evidence>
<evidence type="ECO:0000256" key="1">
    <source>
        <dbReference type="SAM" id="Phobius"/>
    </source>
</evidence>
<keyword evidence="1" id="KW-0812">Transmembrane</keyword>
<evidence type="ECO:0000313" key="4">
    <source>
        <dbReference type="Proteomes" id="UP001293718"/>
    </source>
</evidence>
<dbReference type="InterPro" id="IPR005572">
    <property type="entry name" value="Anti-sigma_E_RseA_N"/>
</dbReference>
<dbReference type="InterPro" id="IPR036147">
    <property type="entry name" value="Anti-sigma_E_RseA_N_sf"/>
</dbReference>
<feature type="transmembrane region" description="Helical" evidence="1">
    <location>
        <begin position="113"/>
        <end position="132"/>
    </location>
</feature>
<accession>A0ABU5ICL8</accession>
<keyword evidence="1" id="KW-1133">Transmembrane helix</keyword>
<dbReference type="PANTHER" id="PTHR38104">
    <property type="match status" value="1"/>
</dbReference>
<dbReference type="PANTHER" id="PTHR38104:SF1">
    <property type="entry name" value="ANTI-SIGMA-E FACTOR RSEA"/>
    <property type="match status" value="1"/>
</dbReference>
<gene>
    <name evidence="3" type="ORF">SM757_08240</name>
</gene>
<reference evidence="3 4" key="1">
    <citation type="submission" date="2023-11" db="EMBL/GenBank/DDBJ databases">
        <title>Draft genome of Azohydromonas lata strain H1 (DSM1123), a polyhydroxyalkanoate producer.</title>
        <authorList>
            <person name="Traversa D."/>
            <person name="D'Addabbo P."/>
            <person name="Pazzani C."/>
            <person name="Manzari C."/>
            <person name="Chiara M."/>
            <person name="Scrascia M."/>
        </authorList>
    </citation>
    <scope>NUCLEOTIDE SEQUENCE [LARGE SCALE GENOMIC DNA]</scope>
    <source>
        <strain evidence="3 4">H1</strain>
    </source>
</reference>
<keyword evidence="1" id="KW-0472">Membrane</keyword>
<dbReference type="EMBL" id="JAXOJX010000009">
    <property type="protein sequence ID" value="MDZ5456564.1"/>
    <property type="molecule type" value="Genomic_DNA"/>
</dbReference>
<evidence type="ECO:0000259" key="2">
    <source>
        <dbReference type="Pfam" id="PF03872"/>
    </source>
</evidence>
<dbReference type="InterPro" id="IPR052383">
    <property type="entry name" value="Anti-sigma-E_RseA-like"/>
</dbReference>
<dbReference type="Proteomes" id="UP001293718">
    <property type="component" value="Unassembled WGS sequence"/>
</dbReference>
<proteinExistence type="predicted"/>
<dbReference type="SUPFAM" id="SSF89069">
    <property type="entry name" value="N-terminal, cytoplasmic domain of anti-sigmaE factor RseA"/>
    <property type="match status" value="1"/>
</dbReference>
<feature type="domain" description="Anti sigma-E protein RseA N-terminal" evidence="2">
    <location>
        <begin position="17"/>
        <end position="102"/>
    </location>
</feature>
<comment type="caution">
    <text evidence="3">The sequence shown here is derived from an EMBL/GenBank/DDBJ whole genome shotgun (WGS) entry which is preliminary data.</text>
</comment>
<name>A0ABU5ICL8_9BURK</name>
<sequence length="216" mass="22833">MERPMPDDRHDPSQPEQALSALMDGELDSAAAARLADACRGDARLRAAWHSYHLIGDVMRSQDLAQRPAHDAAFLSRLRERLADEPVLLAPQPVAVAAAAPSGQRRWRLPRRAWAASAVAAGAMAVGGVLVATRLQDTVLPPPGGGAVVAQAPRAPQALVGTTLPVAGAPEATPVVQADDRLLRDARLDRYLSAHKQWGSSFATPVVAVHNAAAQR</sequence>
<dbReference type="RefSeq" id="WP_322465083.1">
    <property type="nucleotide sequence ID" value="NZ_JAXOJX010000009.1"/>
</dbReference>
<dbReference type="Pfam" id="PF03872">
    <property type="entry name" value="RseA_N"/>
    <property type="match status" value="1"/>
</dbReference>
<dbReference type="CDD" id="cd16328">
    <property type="entry name" value="RseA_N"/>
    <property type="match status" value="1"/>
</dbReference>
<protein>
    <submittedName>
        <fullName evidence="3">Sigma-E factor negative regulatory protein</fullName>
    </submittedName>
</protein>
<keyword evidence="4" id="KW-1185">Reference proteome</keyword>